<dbReference type="PROSITE" id="PS51257">
    <property type="entry name" value="PROKAR_LIPOPROTEIN"/>
    <property type="match status" value="1"/>
</dbReference>
<accession>A0A0B3WUY8</accession>
<evidence type="ECO:0000313" key="3">
    <source>
        <dbReference type="Proteomes" id="UP000031189"/>
    </source>
</evidence>
<name>A0A0B3WUY8_9FIRM</name>
<dbReference type="RefSeq" id="WP_039678436.1">
    <property type="nucleotide sequence ID" value="NZ_JWHR01000037.1"/>
</dbReference>
<dbReference type="OrthoDB" id="1752407at2"/>
<reference evidence="2 3" key="1">
    <citation type="submission" date="2014-12" db="EMBL/GenBank/DDBJ databases">
        <title>Draft genome sequence of Terrisporobacter sp. 08-306576, isolated from the blood culture of a bacteremia patient.</title>
        <authorList>
            <person name="Lund L.C."/>
            <person name="Sydenham T.V."/>
            <person name="Hogh S.V."/>
            <person name="Skov M.N."/>
            <person name="Kemp M."/>
            <person name="Justesen U.S."/>
        </authorList>
    </citation>
    <scope>NUCLEOTIDE SEQUENCE [LARGE SCALE GENOMIC DNA]</scope>
    <source>
        <strain evidence="2 3">08-306576</strain>
    </source>
</reference>
<dbReference type="Proteomes" id="UP000031189">
    <property type="component" value="Unassembled WGS sequence"/>
</dbReference>
<protein>
    <recommendedName>
        <fullName evidence="4">Lipoprotein</fullName>
    </recommendedName>
</protein>
<dbReference type="AlphaFoldDB" id="A0A0B3WUY8"/>
<organism evidence="2 3">
    <name type="scientific">Terrisporobacter othiniensis</name>
    <dbReference type="NCBI Taxonomy" id="1577792"/>
    <lineage>
        <taxon>Bacteria</taxon>
        <taxon>Bacillati</taxon>
        <taxon>Bacillota</taxon>
        <taxon>Clostridia</taxon>
        <taxon>Peptostreptococcales</taxon>
        <taxon>Peptostreptococcaceae</taxon>
        <taxon>Terrisporobacter</taxon>
    </lineage>
</organism>
<proteinExistence type="predicted"/>
<comment type="caution">
    <text evidence="2">The sequence shown here is derived from an EMBL/GenBank/DDBJ whole genome shotgun (WGS) entry which is preliminary data.</text>
</comment>
<feature type="chain" id="PRO_5039124425" description="Lipoprotein" evidence="1">
    <location>
        <begin position="20"/>
        <end position="232"/>
    </location>
</feature>
<evidence type="ECO:0000256" key="1">
    <source>
        <dbReference type="SAM" id="SignalP"/>
    </source>
</evidence>
<keyword evidence="3" id="KW-1185">Reference proteome</keyword>
<dbReference type="EMBL" id="JWHR01000037">
    <property type="protein sequence ID" value="KHS58400.1"/>
    <property type="molecule type" value="Genomic_DNA"/>
</dbReference>
<feature type="signal peptide" evidence="1">
    <location>
        <begin position="1"/>
        <end position="19"/>
    </location>
</feature>
<gene>
    <name evidence="2" type="ORF">QX51_03015</name>
</gene>
<evidence type="ECO:0008006" key="4">
    <source>
        <dbReference type="Google" id="ProtNLM"/>
    </source>
</evidence>
<evidence type="ECO:0000313" key="2">
    <source>
        <dbReference type="EMBL" id="KHS58400.1"/>
    </source>
</evidence>
<keyword evidence="1" id="KW-0732">Signal</keyword>
<sequence>MKKKFIIAFLLFNSLLSCSCEINNLNNTNNPAKLTTSDIKQLVGVTYDDVEKIYGSPEKSTYYINLNDLSRINKNYVSLRDFNHHSIIKTYYNRNNDDSHIILWYKNNIVIKASFSESDLISEDYFDMDTNNIDIRLDYNKNDSNLNKNFAVDKYRNFIGCNIKQFNNKYDLLCPKITVNLLNKNKILYFYDIKNKDLNSNTLFLICDNNIITEISIVKSSRICETIINYIN</sequence>